<gene>
    <name evidence="2" type="ORF">BESB_060730</name>
</gene>
<feature type="region of interest" description="Disordered" evidence="1">
    <location>
        <begin position="1"/>
        <end position="124"/>
    </location>
</feature>
<organism evidence="2 3">
    <name type="scientific">Besnoitia besnoiti</name>
    <name type="common">Apicomplexan protozoan</name>
    <dbReference type="NCBI Taxonomy" id="94643"/>
    <lineage>
        <taxon>Eukaryota</taxon>
        <taxon>Sar</taxon>
        <taxon>Alveolata</taxon>
        <taxon>Apicomplexa</taxon>
        <taxon>Conoidasida</taxon>
        <taxon>Coccidia</taxon>
        <taxon>Eucoccidiorida</taxon>
        <taxon>Eimeriorina</taxon>
        <taxon>Sarcocystidae</taxon>
        <taxon>Besnoitia</taxon>
    </lineage>
</organism>
<feature type="region of interest" description="Disordered" evidence="1">
    <location>
        <begin position="404"/>
        <end position="466"/>
    </location>
</feature>
<accession>A0A2A9MGV0</accession>
<dbReference type="AlphaFoldDB" id="A0A2A9MGV0"/>
<evidence type="ECO:0000313" key="3">
    <source>
        <dbReference type="Proteomes" id="UP000224006"/>
    </source>
</evidence>
<feature type="compositionally biased region" description="Basic and acidic residues" evidence="1">
    <location>
        <begin position="171"/>
        <end position="213"/>
    </location>
</feature>
<feature type="region of interest" description="Disordered" evidence="1">
    <location>
        <begin position="679"/>
        <end position="713"/>
    </location>
</feature>
<feature type="compositionally biased region" description="Basic and acidic residues" evidence="1">
    <location>
        <begin position="556"/>
        <end position="572"/>
    </location>
</feature>
<dbReference type="GeneID" id="40311001"/>
<dbReference type="EMBL" id="NWUJ01000005">
    <property type="protein sequence ID" value="PFH35186.1"/>
    <property type="molecule type" value="Genomic_DNA"/>
</dbReference>
<protein>
    <submittedName>
        <fullName evidence="2">Uncharacterized protein</fullName>
    </submittedName>
</protein>
<feature type="compositionally biased region" description="Low complexity" evidence="1">
    <location>
        <begin position="585"/>
        <end position="598"/>
    </location>
</feature>
<feature type="region of interest" description="Disordered" evidence="1">
    <location>
        <begin position="140"/>
        <end position="259"/>
    </location>
</feature>
<dbReference type="Proteomes" id="UP000224006">
    <property type="component" value="Chromosome V"/>
</dbReference>
<comment type="caution">
    <text evidence="2">The sequence shown here is derived from an EMBL/GenBank/DDBJ whole genome shotgun (WGS) entry which is preliminary data.</text>
</comment>
<name>A0A2A9MGV0_BESBE</name>
<feature type="compositionally biased region" description="Low complexity" evidence="1">
    <location>
        <begin position="426"/>
        <end position="454"/>
    </location>
</feature>
<evidence type="ECO:0000313" key="2">
    <source>
        <dbReference type="EMBL" id="PFH35186.1"/>
    </source>
</evidence>
<reference evidence="2 3" key="1">
    <citation type="submission" date="2017-09" db="EMBL/GenBank/DDBJ databases">
        <title>Genome sequencing of Besnoitia besnoiti strain Bb-Ger1.</title>
        <authorList>
            <person name="Schares G."/>
            <person name="Venepally P."/>
            <person name="Lorenzi H.A."/>
        </authorList>
    </citation>
    <scope>NUCLEOTIDE SEQUENCE [LARGE SCALE GENOMIC DNA]</scope>
    <source>
        <strain evidence="2 3">Bb-Ger1</strain>
    </source>
</reference>
<dbReference type="KEGG" id="bbes:BESB_060730"/>
<dbReference type="VEuPathDB" id="ToxoDB:BESB_060730"/>
<feature type="region of interest" description="Disordered" evidence="1">
    <location>
        <begin position="360"/>
        <end position="379"/>
    </location>
</feature>
<feature type="compositionally biased region" description="Low complexity" evidence="1">
    <location>
        <begin position="628"/>
        <end position="642"/>
    </location>
</feature>
<keyword evidence="3" id="KW-1185">Reference proteome</keyword>
<feature type="compositionally biased region" description="Low complexity" evidence="1">
    <location>
        <begin position="79"/>
        <end position="124"/>
    </location>
</feature>
<feature type="compositionally biased region" description="Low complexity" evidence="1">
    <location>
        <begin position="20"/>
        <end position="59"/>
    </location>
</feature>
<proteinExistence type="predicted"/>
<feature type="region of interest" description="Disordered" evidence="1">
    <location>
        <begin position="549"/>
        <end position="648"/>
    </location>
</feature>
<feature type="compositionally biased region" description="Low complexity" evidence="1">
    <location>
        <begin position="241"/>
        <end position="255"/>
    </location>
</feature>
<evidence type="ECO:0000256" key="1">
    <source>
        <dbReference type="SAM" id="MobiDB-lite"/>
    </source>
</evidence>
<feature type="compositionally biased region" description="Pro residues" evidence="1">
    <location>
        <begin position="9"/>
        <end position="19"/>
    </location>
</feature>
<sequence length="713" mass="74715">MMTANGGQPSPPVASPPSADPSARRQSPSSSPLAASPSSSSCPSCFGFSSCTSSASSSLPPFPVSWPHGTPFSFPPPSAAASPAPGLPGSNRLFAAASSPSSAGAPRASFSSCASSAASSAGSPASHLIYFPPPLVCPPSVAPFARGDTPPGPLGPAGLAEPQAEGCGSADRSRGRPRDVGDEARRSADASQAREDGEHVDARRVERERKDETETGGDGAQLQEGSGSSPHSVRKPRDCEAAAAPWGSSASSHPADPQDRIRCVPLNEVFPTPQEQASYASTIADVYARQLDMWYWYARQLSMQLDLVRLSSATHASNLLAGFAADGSDVLLNPAGGVLGDGFAAPLGASLLSVGAGPLVPPTETPASPPSPIDASTSSRMGGVGAVFRLCGLEFRFGRNPGAQGAGPNPLGFTPPDAVPGEAGTAEGARGSAQASAATSRQASSPGGAQAASSLDGRAGEAEGEEEAEAAAAVNNAWDQYNIGVFVKLLLLLFLFDAGREVYIVTLLSLLLHVNGFFDPLIMWMRRNSHTQPLEVTLARLRHRQERRPLRALQRRQRELRTATDFRQRERGGGPSAEEAQNPESQQSPTSAASSSFSVGEANEGGAGIRRRVPSPETGMDEGRSAGRQEAQGGEGGRQAQESPRQREALRPTYFQRVIYQGIVMFFFTFLPWWNPDPVFLEPEEEDEEESEWPGGRPEDGGQDDFGERVHGE</sequence>
<feature type="compositionally biased region" description="Acidic residues" evidence="1">
    <location>
        <begin position="682"/>
        <end position="692"/>
    </location>
</feature>
<feature type="compositionally biased region" description="Pro residues" evidence="1">
    <location>
        <begin position="360"/>
        <end position="372"/>
    </location>
</feature>
<dbReference type="OrthoDB" id="332431at2759"/>
<dbReference type="RefSeq" id="XP_029219195.1">
    <property type="nucleotide sequence ID" value="XM_029364487.1"/>
</dbReference>